<comment type="caution">
    <text evidence="2">The sequence shown here is derived from an EMBL/GenBank/DDBJ whole genome shotgun (WGS) entry which is preliminary data.</text>
</comment>
<keyword evidence="1" id="KW-0472">Membrane</keyword>
<keyword evidence="1" id="KW-0812">Transmembrane</keyword>
<keyword evidence="3" id="KW-1185">Reference proteome</keyword>
<feature type="transmembrane region" description="Helical" evidence="1">
    <location>
        <begin position="21"/>
        <end position="42"/>
    </location>
</feature>
<gene>
    <name evidence="2" type="ORF">KUV26_05855</name>
</gene>
<keyword evidence="1" id="KW-1133">Transmembrane helix</keyword>
<evidence type="ECO:0000256" key="1">
    <source>
        <dbReference type="SAM" id="Phobius"/>
    </source>
</evidence>
<feature type="transmembrane region" description="Helical" evidence="1">
    <location>
        <begin position="54"/>
        <end position="70"/>
    </location>
</feature>
<name>A0ABS7NDM4_9RHOB</name>
<protein>
    <submittedName>
        <fullName evidence="2">Uncharacterized protein</fullName>
    </submittedName>
</protein>
<proteinExistence type="predicted"/>
<dbReference type="RefSeq" id="WP_222507673.1">
    <property type="nucleotide sequence ID" value="NZ_JAHVJA010000002.1"/>
</dbReference>
<evidence type="ECO:0000313" key="3">
    <source>
        <dbReference type="Proteomes" id="UP000766629"/>
    </source>
</evidence>
<dbReference type="Proteomes" id="UP000766629">
    <property type="component" value="Unassembled WGS sequence"/>
</dbReference>
<dbReference type="EMBL" id="JAHVJA010000002">
    <property type="protein sequence ID" value="MBY6138956.1"/>
    <property type="molecule type" value="Genomic_DNA"/>
</dbReference>
<organism evidence="2 3">
    <name type="scientific">Leisingera daeponensis</name>
    <dbReference type="NCBI Taxonomy" id="405746"/>
    <lineage>
        <taxon>Bacteria</taxon>
        <taxon>Pseudomonadati</taxon>
        <taxon>Pseudomonadota</taxon>
        <taxon>Alphaproteobacteria</taxon>
        <taxon>Rhodobacterales</taxon>
        <taxon>Roseobacteraceae</taxon>
        <taxon>Leisingera</taxon>
    </lineage>
</organism>
<accession>A0ABS7NDM4</accession>
<evidence type="ECO:0000313" key="2">
    <source>
        <dbReference type="EMBL" id="MBY6138956.1"/>
    </source>
</evidence>
<reference evidence="2 3" key="1">
    <citation type="submission" date="2021-06" db="EMBL/GenBank/DDBJ databases">
        <title>50 bacteria genomes isolated from Dapeng, Shenzhen, China.</title>
        <authorList>
            <person name="Zheng W."/>
            <person name="Yu S."/>
            <person name="Huang Y."/>
        </authorList>
    </citation>
    <scope>NUCLEOTIDE SEQUENCE [LARGE SCALE GENOMIC DNA]</scope>
    <source>
        <strain evidence="2 3">DP1N14-2</strain>
    </source>
</reference>
<sequence>MRDSSREAVVFSRRRSWWERTGSVFWILTAASAAGLGVQVLVSGDGGEDRHWELLGFLALILSGTMISWRKDRENTPRRYVVGAEGITIPVDGWGSGLIPWDKVECVDIRDAGAGRKSIRAYVHYLDDDGGRRTVSLPTVGAEAWRSPKLLDVLSNYWPDYDLPWQEQIKRRQPG</sequence>